<name>F6D9C6_THICA</name>
<protein>
    <submittedName>
        <fullName evidence="1">Uncharacterized protein</fullName>
    </submittedName>
</protein>
<accession>F6D9C6</accession>
<dbReference type="STRING" id="717773.Thicy_1289"/>
<sequence>MSQSSSKNNTMRVFWLHDEALRKPDAYQAGDRLVFLWDPNYFAQQAWSLKRRVFIYECLVALQAEIYVASPTSFWREFIAQAPALSPKLFVAEALDPQLQAWLAQLPAEIKVKMYRNPSLFLKADLQPSRLKRFSHFWPVQAKSLGLSAYKTSSKTRKHQ</sequence>
<proteinExistence type="predicted"/>
<dbReference type="AlphaFoldDB" id="F6D9C6"/>
<dbReference type="HOGENOM" id="CLU_1531840_0_0_6"/>
<dbReference type="KEGG" id="tcy:Thicy_1289"/>
<gene>
    <name evidence="1" type="ordered locus">Thicy_1289</name>
</gene>
<dbReference type="OrthoDB" id="5616018at2"/>
<reference evidence="1 2" key="1">
    <citation type="submission" date="2011-05" db="EMBL/GenBank/DDBJ databases">
        <title>Complete sequence of Thioalkalimicrobium cyclicum ALM1.</title>
        <authorList>
            <consortium name="US DOE Joint Genome Institute"/>
            <person name="Lucas S."/>
            <person name="Han J."/>
            <person name="Lapidus A."/>
            <person name="Cheng J.-F."/>
            <person name="Goodwin L."/>
            <person name="Pitluck S."/>
            <person name="Peters L."/>
            <person name="Mikhailova N."/>
            <person name="Davenport K."/>
            <person name="Han C."/>
            <person name="Tapia R."/>
            <person name="Land M."/>
            <person name="Hauser L."/>
            <person name="Kyrpides N."/>
            <person name="Ivanova N."/>
            <person name="Pagani I."/>
            <person name="Kappler U."/>
            <person name="Woyke T."/>
        </authorList>
    </citation>
    <scope>NUCLEOTIDE SEQUENCE [LARGE SCALE GENOMIC DNA]</scope>
    <source>
        <strain evidence="2">DSM 14477 / JCM 11371 / ALM1</strain>
    </source>
</reference>
<dbReference type="eggNOG" id="COG0415">
    <property type="taxonomic scope" value="Bacteria"/>
</dbReference>
<dbReference type="RefSeq" id="WP_013835829.1">
    <property type="nucleotide sequence ID" value="NC_015581.1"/>
</dbReference>
<dbReference type="SUPFAM" id="SSF52425">
    <property type="entry name" value="Cryptochrome/photolyase, N-terminal domain"/>
    <property type="match status" value="1"/>
</dbReference>
<dbReference type="InterPro" id="IPR036155">
    <property type="entry name" value="Crypto/Photolyase_N_sf"/>
</dbReference>
<keyword evidence="2" id="KW-1185">Reference proteome</keyword>
<evidence type="ECO:0000313" key="2">
    <source>
        <dbReference type="Proteomes" id="UP000009232"/>
    </source>
</evidence>
<dbReference type="Proteomes" id="UP000009232">
    <property type="component" value="Chromosome"/>
</dbReference>
<evidence type="ECO:0000313" key="1">
    <source>
        <dbReference type="EMBL" id="AEG32053.1"/>
    </source>
</evidence>
<organism evidence="1 2">
    <name type="scientific">Thiomicrospira cyclica (strain DSM 14477 / JCM 11371 / ALM1)</name>
    <name type="common">Thioalkalimicrobium cyclicum</name>
    <dbReference type="NCBI Taxonomy" id="717773"/>
    <lineage>
        <taxon>Bacteria</taxon>
        <taxon>Pseudomonadati</taxon>
        <taxon>Pseudomonadota</taxon>
        <taxon>Gammaproteobacteria</taxon>
        <taxon>Thiotrichales</taxon>
        <taxon>Piscirickettsiaceae</taxon>
        <taxon>Thiomicrospira</taxon>
    </lineage>
</organism>
<dbReference type="EMBL" id="CP002776">
    <property type="protein sequence ID" value="AEG32053.1"/>
    <property type="molecule type" value="Genomic_DNA"/>
</dbReference>